<dbReference type="EMBL" id="WIXE01000588">
    <property type="protein sequence ID" value="KAK5986457.1"/>
    <property type="molecule type" value="Genomic_DNA"/>
</dbReference>
<keyword evidence="10" id="KW-1185">Reference proteome</keyword>
<evidence type="ECO:0000313" key="10">
    <source>
        <dbReference type="Proteomes" id="UP001331761"/>
    </source>
</evidence>
<sequence>MAFVLLLLSLYFIVTQKGNLVSINLKDSDFDGAHYWEKDWLNLCNGKYERDTTEKALFCHTFIRNYHFVDVEVLSEDPLLAIFRNFAPSHYVDDFLEDVRKANLEQLGVGTYAEDKTYEGTTFRRANGSWIDHTASYGVARMFNRAVTLLPFINFVNSEPWQVIKYRSGGHYAPHHDYFPYSSPETYDDWWMKNYGNRMATFLLVLKTARKGGGTVFPMLHKVVHPSSGDVIFWTNVNYTGEMVFPTVLKYCAGGHYAPHHDYIYIRDPRRTVFPELHKAAHPSRGDVVFWINVNYTGEKERRSSHGGCPVYKGEKIVATLWIRMKGQHIFQSASNRLDIPLFCYSHVINYQWLNVEVLSEDPILIIYRDFAPENFVADFLADARQRHLQSQRVLDLNKMEARIANGTWMAHEETVAVAKMFRRARMMLPVIDFQDCEKWQVLSYFPGGHYAPHYDYLDYKSSKQWDPWYELTGYRFATFFLMLQPATRGGG</sequence>
<gene>
    <name evidence="9" type="ORF">GCK32_005816</name>
</gene>
<keyword evidence="5" id="KW-0560">Oxidoreductase</keyword>
<dbReference type="InterPro" id="IPR044862">
    <property type="entry name" value="Pro_4_hyd_alph_FE2OG_OXY"/>
</dbReference>
<keyword evidence="7" id="KW-0732">Signal</keyword>
<comment type="cofactor">
    <cofactor evidence="1">
        <name>L-ascorbate</name>
        <dbReference type="ChEBI" id="CHEBI:38290"/>
    </cofactor>
</comment>
<dbReference type="InterPro" id="IPR006620">
    <property type="entry name" value="Pro_4_hyd_alph"/>
</dbReference>
<dbReference type="Gene3D" id="2.60.120.620">
    <property type="entry name" value="q2cbj1_9rhob like domain"/>
    <property type="match status" value="3"/>
</dbReference>
<keyword evidence="6" id="KW-0408">Iron</keyword>
<name>A0AAN8G3G3_TRICO</name>
<keyword evidence="4" id="KW-0223">Dioxygenase</keyword>
<keyword evidence="2" id="KW-0479">Metal-binding</keyword>
<dbReference type="GO" id="GO:0005783">
    <property type="term" value="C:endoplasmic reticulum"/>
    <property type="evidence" value="ECO:0007669"/>
    <property type="project" value="TreeGrafter"/>
</dbReference>
<dbReference type="PROSITE" id="PS51471">
    <property type="entry name" value="FE2OG_OXY"/>
    <property type="match status" value="1"/>
</dbReference>
<evidence type="ECO:0000256" key="7">
    <source>
        <dbReference type="SAM" id="SignalP"/>
    </source>
</evidence>
<protein>
    <recommendedName>
        <fullName evidence="8">Fe2OG dioxygenase domain-containing protein</fullName>
    </recommendedName>
</protein>
<feature type="domain" description="Fe2OG dioxygenase" evidence="8">
    <location>
        <begin position="157"/>
        <end position="325"/>
    </location>
</feature>
<feature type="signal peptide" evidence="7">
    <location>
        <begin position="1"/>
        <end position="17"/>
    </location>
</feature>
<comment type="caution">
    <text evidence="9">The sequence shown here is derived from an EMBL/GenBank/DDBJ whole genome shotgun (WGS) entry which is preliminary data.</text>
</comment>
<dbReference type="SMART" id="SM00702">
    <property type="entry name" value="P4Hc"/>
    <property type="match status" value="1"/>
</dbReference>
<evidence type="ECO:0000256" key="4">
    <source>
        <dbReference type="ARBA" id="ARBA00022964"/>
    </source>
</evidence>
<evidence type="ECO:0000256" key="6">
    <source>
        <dbReference type="ARBA" id="ARBA00023004"/>
    </source>
</evidence>
<keyword evidence="3" id="KW-0847">Vitamin C</keyword>
<dbReference type="GO" id="GO:0004656">
    <property type="term" value="F:procollagen-proline 4-dioxygenase activity"/>
    <property type="evidence" value="ECO:0007669"/>
    <property type="project" value="TreeGrafter"/>
</dbReference>
<organism evidence="9 10">
    <name type="scientific">Trichostrongylus colubriformis</name>
    <name type="common">Black scour worm</name>
    <dbReference type="NCBI Taxonomy" id="6319"/>
    <lineage>
        <taxon>Eukaryota</taxon>
        <taxon>Metazoa</taxon>
        <taxon>Ecdysozoa</taxon>
        <taxon>Nematoda</taxon>
        <taxon>Chromadorea</taxon>
        <taxon>Rhabditida</taxon>
        <taxon>Rhabditina</taxon>
        <taxon>Rhabditomorpha</taxon>
        <taxon>Strongyloidea</taxon>
        <taxon>Trichostrongylidae</taxon>
        <taxon>Trichostrongylus</taxon>
    </lineage>
</organism>
<dbReference type="PANTHER" id="PTHR10869:SF210">
    <property type="entry name" value="FE2OG DIOXYGENASE DOMAIN-CONTAINING PROTEIN"/>
    <property type="match status" value="1"/>
</dbReference>
<evidence type="ECO:0000256" key="3">
    <source>
        <dbReference type="ARBA" id="ARBA00022896"/>
    </source>
</evidence>
<reference evidence="9 10" key="1">
    <citation type="submission" date="2019-10" db="EMBL/GenBank/DDBJ databases">
        <title>Assembly and Annotation for the nematode Trichostrongylus colubriformis.</title>
        <authorList>
            <person name="Martin J."/>
        </authorList>
    </citation>
    <scope>NUCLEOTIDE SEQUENCE [LARGE SCALE GENOMIC DNA]</scope>
    <source>
        <strain evidence="9">G859</strain>
        <tissue evidence="9">Whole worm</tissue>
    </source>
</reference>
<dbReference type="InterPro" id="IPR005123">
    <property type="entry name" value="Oxoglu/Fe-dep_dioxygenase_dom"/>
</dbReference>
<dbReference type="Pfam" id="PF13640">
    <property type="entry name" value="2OG-FeII_Oxy_3"/>
    <property type="match status" value="1"/>
</dbReference>
<evidence type="ECO:0000256" key="5">
    <source>
        <dbReference type="ARBA" id="ARBA00023002"/>
    </source>
</evidence>
<evidence type="ECO:0000256" key="1">
    <source>
        <dbReference type="ARBA" id="ARBA00001961"/>
    </source>
</evidence>
<feature type="chain" id="PRO_5042964488" description="Fe2OG dioxygenase domain-containing protein" evidence="7">
    <location>
        <begin position="18"/>
        <end position="492"/>
    </location>
</feature>
<evidence type="ECO:0000313" key="9">
    <source>
        <dbReference type="EMBL" id="KAK5986457.1"/>
    </source>
</evidence>
<proteinExistence type="predicted"/>
<dbReference type="InterPro" id="IPR045054">
    <property type="entry name" value="P4HA-like"/>
</dbReference>
<dbReference type="GO" id="GO:0031418">
    <property type="term" value="F:L-ascorbic acid binding"/>
    <property type="evidence" value="ECO:0007669"/>
    <property type="project" value="UniProtKB-KW"/>
</dbReference>
<feature type="non-terminal residue" evidence="9">
    <location>
        <position position="492"/>
    </location>
</feature>
<dbReference type="AlphaFoldDB" id="A0AAN8G3G3"/>
<dbReference type="PANTHER" id="PTHR10869">
    <property type="entry name" value="PROLYL 4-HYDROXYLASE ALPHA SUBUNIT"/>
    <property type="match status" value="1"/>
</dbReference>
<accession>A0AAN8G3G3</accession>
<dbReference type="GO" id="GO:0005506">
    <property type="term" value="F:iron ion binding"/>
    <property type="evidence" value="ECO:0007669"/>
    <property type="project" value="InterPro"/>
</dbReference>
<evidence type="ECO:0000256" key="2">
    <source>
        <dbReference type="ARBA" id="ARBA00022723"/>
    </source>
</evidence>
<evidence type="ECO:0000259" key="8">
    <source>
        <dbReference type="PROSITE" id="PS51471"/>
    </source>
</evidence>
<dbReference type="Proteomes" id="UP001331761">
    <property type="component" value="Unassembled WGS sequence"/>
</dbReference>